<dbReference type="GO" id="GO:0003824">
    <property type="term" value="F:catalytic activity"/>
    <property type="evidence" value="ECO:0007669"/>
    <property type="project" value="InterPro"/>
</dbReference>
<dbReference type="PANTHER" id="PTHR28037:SF1">
    <property type="entry name" value="ALCOHOL O-ACETYLTRANSFERASE 1-RELATED"/>
    <property type="match status" value="1"/>
</dbReference>
<evidence type="ECO:0000313" key="2">
    <source>
        <dbReference type="EMBL" id="KAJ3128455.1"/>
    </source>
</evidence>
<dbReference type="Gene3D" id="3.30.559.30">
    <property type="entry name" value="Nonribosomal peptide synthetase, condensation domain"/>
    <property type="match status" value="1"/>
</dbReference>
<keyword evidence="3" id="KW-1185">Reference proteome</keyword>
<accession>A0AAD5XI49</accession>
<dbReference type="InterPro" id="IPR023213">
    <property type="entry name" value="CAT-like_dom_sf"/>
</dbReference>
<dbReference type="PANTHER" id="PTHR28037">
    <property type="entry name" value="ALCOHOL O-ACETYLTRANSFERASE 1-RELATED"/>
    <property type="match status" value="1"/>
</dbReference>
<proteinExistence type="predicted"/>
<gene>
    <name evidence="2" type="ORF">HK100_009158</name>
</gene>
<name>A0AAD5XI49_9FUNG</name>
<evidence type="ECO:0000313" key="3">
    <source>
        <dbReference type="Proteomes" id="UP001211907"/>
    </source>
</evidence>
<feature type="domain" description="Condensation" evidence="1">
    <location>
        <begin position="35"/>
        <end position="257"/>
    </location>
</feature>
<sequence>MTNANEKLERALGWMERNFVRDSISIVAIAKLEGPELEMPRLEAAVAATQRRHANLRVNLNADATHFVGVSGAAPVSVYTVSDETVLHSQLRRLQHATLPLFSKLLPLWRIDSFRAKFIHATVFCISIHHAVADGTSVYVLLNDILSAYTSPDSISPPLPFLADVASLSAQAFGPNLLDDDAVLNKLIAARKTWKATLPTEIPPVQHDHDTRAKNAFFLRDIPADVFAQVLQRCHQERITVGMLLLAALHFSVARIVSSKGQQLVFPWYFPHDTDVNLRRRFTDAMDFGHDYVGLLIGMMPTDLVVESKEDTLFDFARRMGGWLREGLATKLAHKFHVVNQRYDVEVGVPATRTTDLNFSNVGVYPFKTEHGDLVVTEFHEVGAWCPAGGTHIFLINTVNGRLCCSWVYEESTGNANVAKELLDSVVDLLEHVPQLAAGFTLDEFLNINQRIAAE</sequence>
<dbReference type="Gene3D" id="3.30.559.10">
    <property type="entry name" value="Chloramphenicol acetyltransferase-like domain"/>
    <property type="match status" value="1"/>
</dbReference>
<protein>
    <recommendedName>
        <fullName evidence="1">Condensation domain-containing protein</fullName>
    </recommendedName>
</protein>
<dbReference type="AlphaFoldDB" id="A0AAD5XI49"/>
<reference evidence="2" key="1">
    <citation type="submission" date="2020-05" db="EMBL/GenBank/DDBJ databases">
        <title>Phylogenomic resolution of chytrid fungi.</title>
        <authorList>
            <person name="Stajich J.E."/>
            <person name="Amses K."/>
            <person name="Simmons R."/>
            <person name="Seto K."/>
            <person name="Myers J."/>
            <person name="Bonds A."/>
            <person name="Quandt C.A."/>
            <person name="Barry K."/>
            <person name="Liu P."/>
            <person name="Grigoriev I."/>
            <person name="Longcore J.E."/>
            <person name="James T.Y."/>
        </authorList>
    </citation>
    <scope>NUCLEOTIDE SEQUENCE</scope>
    <source>
        <strain evidence="2">JEL0513</strain>
    </source>
</reference>
<dbReference type="Pfam" id="PF00668">
    <property type="entry name" value="Condensation"/>
    <property type="match status" value="1"/>
</dbReference>
<comment type="caution">
    <text evidence="2">The sequence shown here is derived from an EMBL/GenBank/DDBJ whole genome shotgun (WGS) entry which is preliminary data.</text>
</comment>
<evidence type="ECO:0000259" key="1">
    <source>
        <dbReference type="Pfam" id="PF00668"/>
    </source>
</evidence>
<dbReference type="Proteomes" id="UP001211907">
    <property type="component" value="Unassembled WGS sequence"/>
</dbReference>
<dbReference type="InterPro" id="IPR001242">
    <property type="entry name" value="Condensation_dom"/>
</dbReference>
<dbReference type="SUPFAM" id="SSF52777">
    <property type="entry name" value="CoA-dependent acyltransferases"/>
    <property type="match status" value="2"/>
</dbReference>
<dbReference type="EMBL" id="JADGJH010000463">
    <property type="protein sequence ID" value="KAJ3128455.1"/>
    <property type="molecule type" value="Genomic_DNA"/>
</dbReference>
<dbReference type="InterPro" id="IPR052058">
    <property type="entry name" value="Alcohol_O-acetyltransferase"/>
</dbReference>
<organism evidence="2 3">
    <name type="scientific">Physocladia obscura</name>
    <dbReference type="NCBI Taxonomy" id="109957"/>
    <lineage>
        <taxon>Eukaryota</taxon>
        <taxon>Fungi</taxon>
        <taxon>Fungi incertae sedis</taxon>
        <taxon>Chytridiomycota</taxon>
        <taxon>Chytridiomycota incertae sedis</taxon>
        <taxon>Chytridiomycetes</taxon>
        <taxon>Chytridiales</taxon>
        <taxon>Chytriomycetaceae</taxon>
        <taxon>Physocladia</taxon>
    </lineage>
</organism>